<evidence type="ECO:0008006" key="3">
    <source>
        <dbReference type="Google" id="ProtNLM"/>
    </source>
</evidence>
<keyword evidence="2" id="KW-1185">Reference proteome</keyword>
<evidence type="ECO:0000313" key="2">
    <source>
        <dbReference type="Proteomes" id="UP000800038"/>
    </source>
</evidence>
<evidence type="ECO:0000313" key="1">
    <source>
        <dbReference type="EMBL" id="KAF1934733.1"/>
    </source>
</evidence>
<dbReference type="Proteomes" id="UP000800038">
    <property type="component" value="Unassembled WGS sequence"/>
</dbReference>
<dbReference type="AlphaFoldDB" id="A0A6A5S492"/>
<reference evidence="1" key="1">
    <citation type="journal article" date="2020" name="Stud. Mycol.">
        <title>101 Dothideomycetes genomes: a test case for predicting lifestyles and emergence of pathogens.</title>
        <authorList>
            <person name="Haridas S."/>
            <person name="Albert R."/>
            <person name="Binder M."/>
            <person name="Bloem J."/>
            <person name="Labutti K."/>
            <person name="Salamov A."/>
            <person name="Andreopoulos B."/>
            <person name="Baker S."/>
            <person name="Barry K."/>
            <person name="Bills G."/>
            <person name="Bluhm B."/>
            <person name="Cannon C."/>
            <person name="Castanera R."/>
            <person name="Culley D."/>
            <person name="Daum C."/>
            <person name="Ezra D."/>
            <person name="Gonzalez J."/>
            <person name="Henrissat B."/>
            <person name="Kuo A."/>
            <person name="Liang C."/>
            <person name="Lipzen A."/>
            <person name="Lutzoni F."/>
            <person name="Magnuson J."/>
            <person name="Mondo S."/>
            <person name="Nolan M."/>
            <person name="Ohm R."/>
            <person name="Pangilinan J."/>
            <person name="Park H.-J."/>
            <person name="Ramirez L."/>
            <person name="Alfaro M."/>
            <person name="Sun H."/>
            <person name="Tritt A."/>
            <person name="Yoshinaga Y."/>
            <person name="Zwiers L.-H."/>
            <person name="Turgeon B."/>
            <person name="Goodwin S."/>
            <person name="Spatafora J."/>
            <person name="Crous P."/>
            <person name="Grigoriev I."/>
        </authorList>
    </citation>
    <scope>NUCLEOTIDE SEQUENCE</scope>
    <source>
        <strain evidence="1">CBS 161.51</strain>
    </source>
</reference>
<gene>
    <name evidence="1" type="ORF">EJ02DRAFT_460958</name>
</gene>
<accession>A0A6A5S492</accession>
<dbReference type="EMBL" id="ML976389">
    <property type="protein sequence ID" value="KAF1934733.1"/>
    <property type="molecule type" value="Genomic_DNA"/>
</dbReference>
<sequence>MTPIEKALADLEFYRPEDDFLSTEIAAKHGVVRTTLMRRHKGLTHSLKVKAVVRVRPTRGYDRSWKARCMVRSRGNARLVLWDKRDQDRGMILRQ</sequence>
<proteinExistence type="predicted"/>
<name>A0A6A5S492_9PLEO</name>
<dbReference type="OrthoDB" id="3942738at2759"/>
<protein>
    <recommendedName>
        <fullName evidence="3">HTH psq-type domain-containing protein</fullName>
    </recommendedName>
</protein>
<organism evidence="1 2">
    <name type="scientific">Clathrospora elynae</name>
    <dbReference type="NCBI Taxonomy" id="706981"/>
    <lineage>
        <taxon>Eukaryota</taxon>
        <taxon>Fungi</taxon>
        <taxon>Dikarya</taxon>
        <taxon>Ascomycota</taxon>
        <taxon>Pezizomycotina</taxon>
        <taxon>Dothideomycetes</taxon>
        <taxon>Pleosporomycetidae</taxon>
        <taxon>Pleosporales</taxon>
        <taxon>Diademaceae</taxon>
        <taxon>Clathrospora</taxon>
    </lineage>
</organism>